<dbReference type="InParanoid" id="A0A067PGJ0"/>
<proteinExistence type="predicted"/>
<keyword evidence="2" id="KW-1185">Reference proteome</keyword>
<reference evidence="2" key="1">
    <citation type="journal article" date="2014" name="Proc. Natl. Acad. Sci. U.S.A.">
        <title>Extensive sampling of basidiomycete genomes demonstrates inadequacy of the white-rot/brown-rot paradigm for wood decay fungi.</title>
        <authorList>
            <person name="Riley R."/>
            <person name="Salamov A.A."/>
            <person name="Brown D.W."/>
            <person name="Nagy L.G."/>
            <person name="Floudas D."/>
            <person name="Held B.W."/>
            <person name="Levasseur A."/>
            <person name="Lombard V."/>
            <person name="Morin E."/>
            <person name="Otillar R."/>
            <person name="Lindquist E.A."/>
            <person name="Sun H."/>
            <person name="LaButti K.M."/>
            <person name="Schmutz J."/>
            <person name="Jabbour D."/>
            <person name="Luo H."/>
            <person name="Baker S.E."/>
            <person name="Pisabarro A.G."/>
            <person name="Walton J.D."/>
            <person name="Blanchette R.A."/>
            <person name="Henrissat B."/>
            <person name="Martin F."/>
            <person name="Cullen D."/>
            <person name="Hibbett D.S."/>
            <person name="Grigoriev I.V."/>
        </authorList>
    </citation>
    <scope>NUCLEOTIDE SEQUENCE [LARGE SCALE GENOMIC DNA]</scope>
    <source>
        <strain evidence="2">MUCL 33604</strain>
    </source>
</reference>
<sequence length="558" mass="65472">MASRTEFGDYFSSRMSKLSRKVKVEKFVAWAKEEKRFKTLYLRNLLWAKTSGSPSHEYLIVKVVDFDNVIADTDLRIERDTTSWFTIRGLSTRSKCVDTVTICSEASPAQHVDDTILASFAFHCFDINLSYLVAVLDIINTKACIYNVYTFNCWWFVARIWKCLARCGAREHSTFELRQGIRQDRVLMDMMRWRAGWDAVEFATFLDRFHFATVRRAFRSPEAREELEMVERVSAVIDSDFTARMRERISSNIFKMTCRALTHRSMEWESEARYAYVWLLERRKLLQHTLVDMAVKELDHPTRPCSHDHYIDTFGTMCEGFSCRRWSVVTEVRRGLARLVSTEEELVRHLSSVETRLQKVLGPLEHVHSAWMHLPRKNDPRIEDAEKAIATQISSIFDSSETPALSWYATLQLLRDLLSLEASQRLVLDSGTMNRLLQKSERCFPVFPFSPTFLQYFQSAESQNRRRFQIIERQLQECFLLSGPFRGHSEERRRLFGELLQERINLLDRACQWSARASIEESIEMSYTRASVRIDTESIARRIQHVAHSFVHERRQTI</sequence>
<protein>
    <submittedName>
        <fullName evidence="1">Uncharacterized protein</fullName>
    </submittedName>
</protein>
<organism evidence="1 2">
    <name type="scientific">Jaapia argillacea MUCL 33604</name>
    <dbReference type="NCBI Taxonomy" id="933084"/>
    <lineage>
        <taxon>Eukaryota</taxon>
        <taxon>Fungi</taxon>
        <taxon>Dikarya</taxon>
        <taxon>Basidiomycota</taxon>
        <taxon>Agaricomycotina</taxon>
        <taxon>Agaricomycetes</taxon>
        <taxon>Agaricomycetidae</taxon>
        <taxon>Jaapiales</taxon>
        <taxon>Jaapiaceae</taxon>
        <taxon>Jaapia</taxon>
    </lineage>
</organism>
<evidence type="ECO:0000313" key="2">
    <source>
        <dbReference type="Proteomes" id="UP000027265"/>
    </source>
</evidence>
<dbReference type="AlphaFoldDB" id="A0A067PGJ0"/>
<dbReference type="EMBL" id="KL197730">
    <property type="protein sequence ID" value="KDQ54023.1"/>
    <property type="molecule type" value="Genomic_DNA"/>
</dbReference>
<gene>
    <name evidence="1" type="ORF">JAAARDRAFT_196793</name>
</gene>
<evidence type="ECO:0000313" key="1">
    <source>
        <dbReference type="EMBL" id="KDQ54023.1"/>
    </source>
</evidence>
<dbReference type="HOGENOM" id="CLU_568651_0_0_1"/>
<dbReference type="Proteomes" id="UP000027265">
    <property type="component" value="Unassembled WGS sequence"/>
</dbReference>
<accession>A0A067PGJ0</accession>
<name>A0A067PGJ0_9AGAM</name>